<proteinExistence type="predicted"/>
<reference evidence="2 3" key="1">
    <citation type="submission" date="2020-12" db="EMBL/GenBank/DDBJ databases">
        <title>Geomonas sp. Red259, isolated from paddy soil.</title>
        <authorList>
            <person name="Xu Z."/>
            <person name="Zhang Z."/>
            <person name="Masuda Y."/>
            <person name="Itoh H."/>
            <person name="Senoo K."/>
        </authorList>
    </citation>
    <scope>NUCLEOTIDE SEQUENCE [LARGE SCALE GENOMIC DNA]</scope>
    <source>
        <strain evidence="2 3">Red259</strain>
    </source>
</reference>
<evidence type="ECO:0000313" key="3">
    <source>
        <dbReference type="Proteomes" id="UP000641025"/>
    </source>
</evidence>
<dbReference type="RefSeq" id="WP_199396363.1">
    <property type="nucleotide sequence ID" value="NZ_JAEMHK010000014.1"/>
</dbReference>
<protein>
    <submittedName>
        <fullName evidence="2">Pilus assembly protein PilX</fullName>
    </submittedName>
</protein>
<evidence type="ECO:0000313" key="2">
    <source>
        <dbReference type="EMBL" id="MBJ6801879.1"/>
    </source>
</evidence>
<comment type="caution">
    <text evidence="2">The sequence shown here is derived from an EMBL/GenBank/DDBJ whole genome shotgun (WGS) entry which is preliminary data.</text>
</comment>
<gene>
    <name evidence="2" type="ORF">JFN90_17265</name>
</gene>
<feature type="transmembrane region" description="Helical" evidence="1">
    <location>
        <begin position="12"/>
        <end position="37"/>
    </location>
</feature>
<dbReference type="EMBL" id="JAEMHK010000014">
    <property type="protein sequence ID" value="MBJ6801879.1"/>
    <property type="molecule type" value="Genomic_DNA"/>
</dbReference>
<dbReference type="Proteomes" id="UP000641025">
    <property type="component" value="Unassembled WGS sequence"/>
</dbReference>
<keyword evidence="1" id="KW-0812">Transmembrane</keyword>
<keyword evidence="1" id="KW-0472">Membrane</keyword>
<keyword evidence="3" id="KW-1185">Reference proteome</keyword>
<accession>A0ABS0YVC5</accession>
<keyword evidence="1" id="KW-1133">Transmembrane helix</keyword>
<sequence>MAALRSENGAALITALMLTTLALVIAMALLSTIIAGTHVAASQKRYRSALTAAHGGLDLFTSEILPRLFQTGYGTSNFQGDFPGIDLKVMLDPCLQQKLVLARAEWSACSDAQANPEPSQAPDTTFRLAGVPPATGFNVSTKIIDTVPGNTDRSGYYLLDAGGAVAAQDDVIRPQHVPVMYNIQVQGMRGEQGTREKARLAVLYAY</sequence>
<evidence type="ECO:0000256" key="1">
    <source>
        <dbReference type="SAM" id="Phobius"/>
    </source>
</evidence>
<organism evidence="2 3">
    <name type="scientific">Geomonas propionica</name>
    <dbReference type="NCBI Taxonomy" id="2798582"/>
    <lineage>
        <taxon>Bacteria</taxon>
        <taxon>Pseudomonadati</taxon>
        <taxon>Thermodesulfobacteriota</taxon>
        <taxon>Desulfuromonadia</taxon>
        <taxon>Geobacterales</taxon>
        <taxon>Geobacteraceae</taxon>
        <taxon>Geomonas</taxon>
    </lineage>
</organism>
<name>A0ABS0YVC5_9BACT</name>